<feature type="transmembrane region" description="Helical" evidence="1">
    <location>
        <begin position="154"/>
        <end position="171"/>
    </location>
</feature>
<dbReference type="AlphaFoldDB" id="A0A1H4QRM3"/>
<keyword evidence="3" id="KW-1185">Reference proteome</keyword>
<dbReference type="RefSeq" id="WP_092316162.1">
    <property type="nucleotide sequence ID" value="NZ_FNTJ01000001.1"/>
</dbReference>
<feature type="transmembrane region" description="Helical" evidence="1">
    <location>
        <begin position="116"/>
        <end position="133"/>
    </location>
</feature>
<accession>A0A1H4QRM3</accession>
<evidence type="ECO:0000313" key="3">
    <source>
        <dbReference type="Proteomes" id="UP000198982"/>
    </source>
</evidence>
<reference evidence="3" key="1">
    <citation type="submission" date="2016-10" db="EMBL/GenBank/DDBJ databases">
        <authorList>
            <person name="Varghese N."/>
            <person name="Submissions S."/>
        </authorList>
    </citation>
    <scope>NUCLEOTIDE SEQUENCE [LARGE SCALE GENOMIC DNA]</scope>
    <source>
        <strain evidence="3">DSM 9751</strain>
    </source>
</reference>
<keyword evidence="1" id="KW-0472">Membrane</keyword>
<name>A0A1H4QRM3_9PSED</name>
<evidence type="ECO:0000313" key="2">
    <source>
        <dbReference type="EMBL" id="SEC22255.1"/>
    </source>
</evidence>
<keyword evidence="1" id="KW-0812">Transmembrane</keyword>
<proteinExistence type="predicted"/>
<keyword evidence="1" id="KW-1133">Transmembrane helix</keyword>
<sequence>MSPLYTFWSRLYYPLCWIAVAAPAASMIHCNLHLIVPREVGGTLFGGSMGFLMYLGGWALSVLGLVLALLTRMPSARLALIVAGLVQGLLGLWWRINYPDDFDGNLIFSIQPRELDYVMVFGFTLVYGGVHLLRQQRLKPRPPATRNGLLLRTLWALVLAATFILPPLLAITRKPLPYCAFDRAGNQLSVCLGPGSRVIVD</sequence>
<feature type="transmembrane region" description="Helical" evidence="1">
    <location>
        <begin position="78"/>
        <end position="96"/>
    </location>
</feature>
<dbReference type="Proteomes" id="UP000198982">
    <property type="component" value="Unassembled WGS sequence"/>
</dbReference>
<gene>
    <name evidence="2" type="ORF">SAMN05216178_3884</name>
</gene>
<protein>
    <submittedName>
        <fullName evidence="2">Uncharacterized protein</fullName>
    </submittedName>
</protein>
<evidence type="ECO:0000256" key="1">
    <source>
        <dbReference type="SAM" id="Phobius"/>
    </source>
</evidence>
<dbReference type="EMBL" id="FNTJ01000001">
    <property type="protein sequence ID" value="SEC22255.1"/>
    <property type="molecule type" value="Genomic_DNA"/>
</dbReference>
<feature type="transmembrane region" description="Helical" evidence="1">
    <location>
        <begin position="51"/>
        <end position="71"/>
    </location>
</feature>
<feature type="transmembrane region" description="Helical" evidence="1">
    <location>
        <begin position="12"/>
        <end position="36"/>
    </location>
</feature>
<organism evidence="2 3">
    <name type="scientific">Pseudomonas saponiphila</name>
    <dbReference type="NCBI Taxonomy" id="556534"/>
    <lineage>
        <taxon>Bacteria</taxon>
        <taxon>Pseudomonadati</taxon>
        <taxon>Pseudomonadota</taxon>
        <taxon>Gammaproteobacteria</taxon>
        <taxon>Pseudomonadales</taxon>
        <taxon>Pseudomonadaceae</taxon>
        <taxon>Pseudomonas</taxon>
    </lineage>
</organism>